<dbReference type="CDD" id="cd05327">
    <property type="entry name" value="retinol-DH_like_SDR_c_like"/>
    <property type="match status" value="1"/>
</dbReference>
<evidence type="ECO:0000313" key="2">
    <source>
        <dbReference type="EMBL" id="EPX61525.1"/>
    </source>
</evidence>
<organism evidence="2 3">
    <name type="scientific">Cystobacter fuscus (strain ATCC 25194 / DSM 2262 / NBRC 100088 / M29)</name>
    <dbReference type="NCBI Taxonomy" id="1242864"/>
    <lineage>
        <taxon>Bacteria</taxon>
        <taxon>Pseudomonadati</taxon>
        <taxon>Myxococcota</taxon>
        <taxon>Myxococcia</taxon>
        <taxon>Myxococcales</taxon>
        <taxon>Cystobacterineae</taxon>
        <taxon>Archangiaceae</taxon>
        <taxon>Cystobacter</taxon>
    </lineage>
</organism>
<dbReference type="PANTHER" id="PTHR43157:SF31">
    <property type="entry name" value="PHOSPHATIDYLINOSITOL-GLYCAN BIOSYNTHESIS CLASS F PROTEIN"/>
    <property type="match status" value="1"/>
</dbReference>
<dbReference type="eggNOG" id="COG1028">
    <property type="taxonomic scope" value="Bacteria"/>
</dbReference>
<dbReference type="AlphaFoldDB" id="S9PAV5"/>
<proteinExistence type="predicted"/>
<reference evidence="2" key="1">
    <citation type="submission" date="2013-05" db="EMBL/GenBank/DDBJ databases">
        <title>Genome assembly of Cystobacter fuscus DSM 2262.</title>
        <authorList>
            <person name="Sharma G."/>
            <person name="Khatri I."/>
            <person name="Kaur C."/>
            <person name="Mayilraj S."/>
            <person name="Subramanian S."/>
        </authorList>
    </citation>
    <scope>NUCLEOTIDE SEQUENCE [LARGE SCALE GENOMIC DNA]</scope>
    <source>
        <strain evidence="2">DSM 2262</strain>
    </source>
</reference>
<dbReference type="NCBIfam" id="NF004846">
    <property type="entry name" value="PRK06197.1"/>
    <property type="match status" value="1"/>
</dbReference>
<name>S9PAV5_CYSF2</name>
<accession>S9PAV5</accession>
<dbReference type="InterPro" id="IPR036291">
    <property type="entry name" value="NAD(P)-bd_dom_sf"/>
</dbReference>
<keyword evidence="3" id="KW-1185">Reference proteome</keyword>
<sequence length="373" mass="40424">MGNCPGLPDSDTSSPTNRLTPFLDTFPGAALARLLPLREGLEGVIRGQLDEVGTLCQVDHMSAKPSTGWSLSEVPTQTGRTVLVTGANTGLGFETARMLAGKGAKVVLACRDTRKGERAVERIRQESPAADVSLAGLDLADLDSVATFERAFREKHERLDLLINNAGVMVPPFSRTQQGFELQFGTNHLGHFALTGRLMPLLLKTPRSRVVVLSSAGANFGHIDLEDLQFERRKYRAWIAYTQSKLANLMFALELARRLDAAGASVIATAAHPGGSATELQRNASFFQRVYNPLLASTPAEGALSTLRAAIDPAARNGSYWGPTGLFEMRGPPGEAYLPRRAKNPAVARQLWSESERLTGVRFSLFPREDEVG</sequence>
<evidence type="ECO:0000313" key="3">
    <source>
        <dbReference type="Proteomes" id="UP000011682"/>
    </source>
</evidence>
<dbReference type="GO" id="GO:0016491">
    <property type="term" value="F:oxidoreductase activity"/>
    <property type="evidence" value="ECO:0007669"/>
    <property type="project" value="UniProtKB-KW"/>
</dbReference>
<dbReference type="EMBL" id="ANAH02000009">
    <property type="protein sequence ID" value="EPX61525.1"/>
    <property type="molecule type" value="Genomic_DNA"/>
</dbReference>
<dbReference type="Proteomes" id="UP000011682">
    <property type="component" value="Unassembled WGS sequence"/>
</dbReference>
<dbReference type="SUPFAM" id="SSF51735">
    <property type="entry name" value="NAD(P)-binding Rossmann-fold domains"/>
    <property type="match status" value="1"/>
</dbReference>
<dbReference type="Gene3D" id="3.40.50.720">
    <property type="entry name" value="NAD(P)-binding Rossmann-like Domain"/>
    <property type="match status" value="1"/>
</dbReference>
<evidence type="ECO:0000256" key="1">
    <source>
        <dbReference type="ARBA" id="ARBA00023002"/>
    </source>
</evidence>
<keyword evidence="1" id="KW-0560">Oxidoreductase</keyword>
<dbReference type="InterPro" id="IPR002347">
    <property type="entry name" value="SDR_fam"/>
</dbReference>
<dbReference type="Pfam" id="PF00106">
    <property type="entry name" value="adh_short"/>
    <property type="match status" value="1"/>
</dbReference>
<comment type="caution">
    <text evidence="2">The sequence shown here is derived from an EMBL/GenBank/DDBJ whole genome shotgun (WGS) entry which is preliminary data.</text>
</comment>
<dbReference type="PRINTS" id="PR00081">
    <property type="entry name" value="GDHRDH"/>
</dbReference>
<gene>
    <name evidence="2" type="ORF">D187_010144</name>
</gene>
<protein>
    <submittedName>
        <fullName evidence="2">Oxidoreductase/Short-chain dehydrogenase</fullName>
    </submittedName>
</protein>
<dbReference type="PANTHER" id="PTHR43157">
    <property type="entry name" value="PHOSPHATIDYLINOSITOL-GLYCAN BIOSYNTHESIS CLASS F PROTEIN-RELATED"/>
    <property type="match status" value="1"/>
</dbReference>
<dbReference type="NCBIfam" id="NF004513">
    <property type="entry name" value="PRK05854.1"/>
    <property type="match status" value="1"/>
</dbReference>